<evidence type="ECO:0008006" key="3">
    <source>
        <dbReference type="Google" id="ProtNLM"/>
    </source>
</evidence>
<dbReference type="Proteomes" id="UP000198228">
    <property type="component" value="Chromosome I"/>
</dbReference>
<name>A0A1C4Z5N8_9ACTN</name>
<dbReference type="AlphaFoldDB" id="A0A1C4Z5N8"/>
<gene>
    <name evidence="1" type="ORF">GA0074696_4053</name>
</gene>
<evidence type="ECO:0000313" key="1">
    <source>
        <dbReference type="EMBL" id="SCF28207.1"/>
    </source>
</evidence>
<reference evidence="1 2" key="1">
    <citation type="submission" date="2016-06" db="EMBL/GenBank/DDBJ databases">
        <authorList>
            <person name="Kjaerup R.B."/>
            <person name="Dalgaard T.S."/>
            <person name="Juul-Madsen H.R."/>
        </authorList>
    </citation>
    <scope>NUCLEOTIDE SEQUENCE [LARGE SCALE GENOMIC DNA]</scope>
    <source>
        <strain evidence="1 2">DSM 43821</strain>
    </source>
</reference>
<evidence type="ECO:0000313" key="2">
    <source>
        <dbReference type="Proteomes" id="UP000198228"/>
    </source>
</evidence>
<dbReference type="SUPFAM" id="SSF55136">
    <property type="entry name" value="Probable bacterial effector-binding domain"/>
    <property type="match status" value="1"/>
</dbReference>
<proteinExistence type="predicted"/>
<protein>
    <recommendedName>
        <fullName evidence="3">GyrI-like small molecule binding domain-containing protein</fullName>
    </recommendedName>
</protein>
<sequence>MQLPVRRVERIETPVMFVAAKDGSDEIGSAWDHLETVLGSLRGRKFLGVFNDSGIYRCCVQVRAGDDADQLGLESGVVPGGQYLCATVRGPQPAAYALLTPTFQQLRRSGERDGTRPSIEYYRRHDRIDLLMPARGEA</sequence>
<organism evidence="1 2">
    <name type="scientific">Micromonospora purpureochromogenes</name>
    <dbReference type="NCBI Taxonomy" id="47872"/>
    <lineage>
        <taxon>Bacteria</taxon>
        <taxon>Bacillati</taxon>
        <taxon>Actinomycetota</taxon>
        <taxon>Actinomycetes</taxon>
        <taxon>Micromonosporales</taxon>
        <taxon>Micromonosporaceae</taxon>
        <taxon>Micromonospora</taxon>
    </lineage>
</organism>
<dbReference type="RefSeq" id="WP_088962535.1">
    <property type="nucleotide sequence ID" value="NZ_LT607410.1"/>
</dbReference>
<accession>A0A1C4Z5N8</accession>
<dbReference type="Gene3D" id="3.20.80.10">
    <property type="entry name" value="Regulatory factor, effector binding domain"/>
    <property type="match status" value="1"/>
</dbReference>
<dbReference type="InterPro" id="IPR011256">
    <property type="entry name" value="Reg_factor_effector_dom_sf"/>
</dbReference>
<dbReference type="EMBL" id="LT607410">
    <property type="protein sequence ID" value="SCF28207.1"/>
    <property type="molecule type" value="Genomic_DNA"/>
</dbReference>